<dbReference type="Proteomes" id="UP000694240">
    <property type="component" value="Chromosome 9"/>
</dbReference>
<sequence>MEPILEKISTPWQVLVQTATWTILLMITVALASFAPEMAFVSKIKSSSDGFVRIPMDLPGDILILPSGMVKNSSLDVFIPTIFAGVMVIASVSLLRSCLGIECVVVEEIEEQC</sequence>
<feature type="transmembrane region" description="Helical" evidence="1">
    <location>
        <begin position="12"/>
        <end position="35"/>
    </location>
</feature>
<gene>
    <name evidence="2" type="ORF">ISN45_Aa04g012320</name>
</gene>
<dbReference type="AlphaFoldDB" id="A0A8T2A8P2"/>
<feature type="transmembrane region" description="Helical" evidence="1">
    <location>
        <begin position="77"/>
        <end position="95"/>
    </location>
</feature>
<organism evidence="2 3">
    <name type="scientific">Arabidopsis thaliana x Arabidopsis arenosa</name>
    <dbReference type="NCBI Taxonomy" id="1240361"/>
    <lineage>
        <taxon>Eukaryota</taxon>
        <taxon>Viridiplantae</taxon>
        <taxon>Streptophyta</taxon>
        <taxon>Embryophyta</taxon>
        <taxon>Tracheophyta</taxon>
        <taxon>Spermatophyta</taxon>
        <taxon>Magnoliopsida</taxon>
        <taxon>eudicotyledons</taxon>
        <taxon>Gunneridae</taxon>
        <taxon>Pentapetalae</taxon>
        <taxon>rosids</taxon>
        <taxon>malvids</taxon>
        <taxon>Brassicales</taxon>
        <taxon>Brassicaceae</taxon>
        <taxon>Camelineae</taxon>
        <taxon>Arabidopsis</taxon>
    </lineage>
</organism>
<accession>A0A8T2A8P2</accession>
<dbReference type="PANTHER" id="PTHR34658:SF7">
    <property type="entry name" value="FORKHEAD BOX PROTEIN G1"/>
    <property type="match status" value="1"/>
</dbReference>
<keyword evidence="1" id="KW-0812">Transmembrane</keyword>
<proteinExistence type="predicted"/>
<dbReference type="EMBL" id="JAEFBK010000009">
    <property type="protein sequence ID" value="KAG7568412.1"/>
    <property type="molecule type" value="Genomic_DNA"/>
</dbReference>
<dbReference type="PANTHER" id="PTHR34658">
    <property type="entry name" value="OS01G0151800 PROTEIN"/>
    <property type="match status" value="1"/>
</dbReference>
<reference evidence="2 3" key="1">
    <citation type="submission" date="2020-12" db="EMBL/GenBank/DDBJ databases">
        <title>Concerted genomic and epigenomic changes stabilize Arabidopsis allopolyploids.</title>
        <authorList>
            <person name="Chen Z."/>
        </authorList>
    </citation>
    <scope>NUCLEOTIDE SEQUENCE [LARGE SCALE GENOMIC DNA]</scope>
    <source>
        <strain evidence="2">Allo738</strain>
        <tissue evidence="2">Leaf</tissue>
    </source>
</reference>
<evidence type="ECO:0000256" key="1">
    <source>
        <dbReference type="SAM" id="Phobius"/>
    </source>
</evidence>
<keyword evidence="1" id="KW-0472">Membrane</keyword>
<comment type="caution">
    <text evidence="2">The sequence shown here is derived from an EMBL/GenBank/DDBJ whole genome shotgun (WGS) entry which is preliminary data.</text>
</comment>
<evidence type="ECO:0000313" key="3">
    <source>
        <dbReference type="Proteomes" id="UP000694240"/>
    </source>
</evidence>
<evidence type="ECO:0000313" key="2">
    <source>
        <dbReference type="EMBL" id="KAG7568412.1"/>
    </source>
</evidence>
<keyword evidence="3" id="KW-1185">Reference proteome</keyword>
<name>A0A8T2A8P2_9BRAS</name>
<keyword evidence="1" id="KW-1133">Transmembrane helix</keyword>
<protein>
    <submittedName>
        <fullName evidence="2">Uncharacterized protein</fullName>
    </submittedName>
</protein>